<dbReference type="EMBL" id="JBHTEY010000004">
    <property type="protein sequence ID" value="MFC7616600.1"/>
    <property type="molecule type" value="Genomic_DNA"/>
</dbReference>
<dbReference type="SUPFAM" id="SSF55961">
    <property type="entry name" value="Bet v1-like"/>
    <property type="match status" value="1"/>
</dbReference>
<comment type="caution">
    <text evidence="2">The sequence shown here is derived from an EMBL/GenBank/DDBJ whole genome shotgun (WGS) entry which is preliminary data.</text>
</comment>
<dbReference type="Gene3D" id="3.30.530.20">
    <property type="match status" value="1"/>
</dbReference>
<evidence type="ECO:0000313" key="2">
    <source>
        <dbReference type="EMBL" id="MFC7616600.1"/>
    </source>
</evidence>
<name>A0ABW2TUC6_9PSEU</name>
<sequence length="115" mass="12366">MLHHVEGAAEEGAETRSVAARGTPAEREFTGRVVAVRPAELLLTEGGDPALFFGRHRWELRADGPGTVLVNREEFTGPLVPEVLAGTRDVLVAEFTAFNESLKARAEADARGWGA</sequence>
<dbReference type="InterPro" id="IPR019587">
    <property type="entry name" value="Polyketide_cyclase/dehydratase"/>
</dbReference>
<dbReference type="InterPro" id="IPR023393">
    <property type="entry name" value="START-like_dom_sf"/>
</dbReference>
<feature type="region of interest" description="Disordered" evidence="1">
    <location>
        <begin position="1"/>
        <end position="24"/>
    </location>
</feature>
<accession>A0ABW2TUC6</accession>
<dbReference type="Proteomes" id="UP001596512">
    <property type="component" value="Unassembled WGS sequence"/>
</dbReference>
<evidence type="ECO:0000256" key="1">
    <source>
        <dbReference type="SAM" id="MobiDB-lite"/>
    </source>
</evidence>
<keyword evidence="3" id="KW-1185">Reference proteome</keyword>
<organism evidence="2 3">
    <name type="scientific">Actinokineospora soli</name>
    <dbReference type="NCBI Taxonomy" id="1048753"/>
    <lineage>
        <taxon>Bacteria</taxon>
        <taxon>Bacillati</taxon>
        <taxon>Actinomycetota</taxon>
        <taxon>Actinomycetes</taxon>
        <taxon>Pseudonocardiales</taxon>
        <taxon>Pseudonocardiaceae</taxon>
        <taxon>Actinokineospora</taxon>
    </lineage>
</organism>
<protein>
    <submittedName>
        <fullName evidence="2">SRPBCC family protein</fullName>
    </submittedName>
</protein>
<reference evidence="3" key="1">
    <citation type="journal article" date="2019" name="Int. J. Syst. Evol. Microbiol.">
        <title>The Global Catalogue of Microorganisms (GCM) 10K type strain sequencing project: providing services to taxonomists for standard genome sequencing and annotation.</title>
        <authorList>
            <consortium name="The Broad Institute Genomics Platform"/>
            <consortium name="The Broad Institute Genome Sequencing Center for Infectious Disease"/>
            <person name="Wu L."/>
            <person name="Ma J."/>
        </authorList>
    </citation>
    <scope>NUCLEOTIDE SEQUENCE [LARGE SCALE GENOMIC DNA]</scope>
    <source>
        <strain evidence="3">JCM 17695</strain>
    </source>
</reference>
<evidence type="ECO:0000313" key="3">
    <source>
        <dbReference type="Proteomes" id="UP001596512"/>
    </source>
</evidence>
<gene>
    <name evidence="2" type="ORF">ACFQV2_27215</name>
</gene>
<proteinExistence type="predicted"/>
<dbReference type="Pfam" id="PF10604">
    <property type="entry name" value="Polyketide_cyc2"/>
    <property type="match status" value="1"/>
</dbReference>